<dbReference type="AlphaFoldDB" id="A0A9W7FET5"/>
<evidence type="ECO:0000313" key="2">
    <source>
        <dbReference type="EMBL" id="GMI10987.1"/>
    </source>
</evidence>
<evidence type="ECO:0000313" key="3">
    <source>
        <dbReference type="Proteomes" id="UP001165122"/>
    </source>
</evidence>
<dbReference type="OrthoDB" id="202159at2759"/>
<dbReference type="PROSITE" id="PS51154">
    <property type="entry name" value="MACRO"/>
    <property type="match status" value="1"/>
</dbReference>
<gene>
    <name evidence="2" type="ORF">TrLO_g9311</name>
</gene>
<dbReference type="Gene3D" id="3.40.220.10">
    <property type="entry name" value="Leucine Aminopeptidase, subunit E, domain 1"/>
    <property type="match status" value="1"/>
</dbReference>
<sequence length="236" mass="25574">MIRLGKYAVAGRIQLWITPCAVTMPPPHSDIISVPTNERLCGTQFSHFPVGGPTPQQPYIGSQSDQSDSIVEPSWMLYQCESIDGVVTELNGVDKRDIDVPIIRGDARYPIKCEVGETLIVSASGGLKNVFEKGLALTVPPFWPGSATSEWRRLLNNSYMNTFNAVSEANARAITTPLIGAGARGAPVEHAAEVAASASAEFLSYDVSEMKILFACQDDDVADILDAALRECHEYE</sequence>
<keyword evidence="3" id="KW-1185">Reference proteome</keyword>
<protein>
    <recommendedName>
        <fullName evidence="1">Macro domain-containing protein</fullName>
    </recommendedName>
</protein>
<comment type="caution">
    <text evidence="2">The sequence shown here is derived from an EMBL/GenBank/DDBJ whole genome shotgun (WGS) entry which is preliminary data.</text>
</comment>
<organism evidence="2 3">
    <name type="scientific">Triparma laevis f. longispina</name>
    <dbReference type="NCBI Taxonomy" id="1714387"/>
    <lineage>
        <taxon>Eukaryota</taxon>
        <taxon>Sar</taxon>
        <taxon>Stramenopiles</taxon>
        <taxon>Ochrophyta</taxon>
        <taxon>Bolidophyceae</taxon>
        <taxon>Parmales</taxon>
        <taxon>Triparmaceae</taxon>
        <taxon>Triparma</taxon>
    </lineage>
</organism>
<dbReference type="Pfam" id="PF01661">
    <property type="entry name" value="Macro"/>
    <property type="match status" value="1"/>
</dbReference>
<dbReference type="InterPro" id="IPR002589">
    <property type="entry name" value="Macro_dom"/>
</dbReference>
<accession>A0A9W7FET5</accession>
<proteinExistence type="predicted"/>
<feature type="domain" description="Macro" evidence="1">
    <location>
        <begin position="1"/>
        <end position="233"/>
    </location>
</feature>
<dbReference type="Proteomes" id="UP001165122">
    <property type="component" value="Unassembled WGS sequence"/>
</dbReference>
<reference evidence="3" key="1">
    <citation type="journal article" date="2023" name="Commun. Biol.">
        <title>Genome analysis of Parmales, the sister group of diatoms, reveals the evolutionary specialization of diatoms from phago-mixotrophs to photoautotrophs.</title>
        <authorList>
            <person name="Ban H."/>
            <person name="Sato S."/>
            <person name="Yoshikawa S."/>
            <person name="Yamada K."/>
            <person name="Nakamura Y."/>
            <person name="Ichinomiya M."/>
            <person name="Sato N."/>
            <person name="Blanc-Mathieu R."/>
            <person name="Endo H."/>
            <person name="Kuwata A."/>
            <person name="Ogata H."/>
        </authorList>
    </citation>
    <scope>NUCLEOTIDE SEQUENCE [LARGE SCALE GENOMIC DNA]</scope>
    <source>
        <strain evidence="3">NIES 3700</strain>
    </source>
</reference>
<dbReference type="InterPro" id="IPR043472">
    <property type="entry name" value="Macro_dom-like"/>
</dbReference>
<name>A0A9W7FET5_9STRA</name>
<evidence type="ECO:0000259" key="1">
    <source>
        <dbReference type="PROSITE" id="PS51154"/>
    </source>
</evidence>
<dbReference type="SUPFAM" id="SSF52949">
    <property type="entry name" value="Macro domain-like"/>
    <property type="match status" value="1"/>
</dbReference>
<dbReference type="EMBL" id="BRXW01000155">
    <property type="protein sequence ID" value="GMI10987.1"/>
    <property type="molecule type" value="Genomic_DNA"/>
</dbReference>